<dbReference type="PANTHER" id="PTHR42988">
    <property type="entry name" value="PHOSPHOHYDROLASE"/>
    <property type="match status" value="1"/>
</dbReference>
<feature type="domain" description="Calcineurin-like phosphoesterase" evidence="5">
    <location>
        <begin position="2"/>
        <end position="228"/>
    </location>
</feature>
<accession>A0ABS0S9E3</accession>
<keyword evidence="7" id="KW-1185">Reference proteome</keyword>
<dbReference type="Proteomes" id="UP000601789">
    <property type="component" value="Unassembled WGS sequence"/>
</dbReference>
<evidence type="ECO:0000259" key="5">
    <source>
        <dbReference type="Pfam" id="PF00149"/>
    </source>
</evidence>
<evidence type="ECO:0000256" key="4">
    <source>
        <dbReference type="ARBA" id="ARBA00025742"/>
    </source>
</evidence>
<comment type="caution">
    <text evidence="6">The sequence shown here is derived from an EMBL/GenBank/DDBJ whole genome shotgun (WGS) entry which is preliminary data.</text>
</comment>
<dbReference type="RefSeq" id="WP_198474718.1">
    <property type="nucleotide sequence ID" value="NZ_JADGMQ010000002.1"/>
</dbReference>
<dbReference type="Pfam" id="PF00149">
    <property type="entry name" value="Metallophos"/>
    <property type="match status" value="1"/>
</dbReference>
<proteinExistence type="inferred from homology"/>
<organism evidence="6 7">
    <name type="scientific">Aquamicrobium zhengzhouense</name>
    <dbReference type="NCBI Taxonomy" id="2781738"/>
    <lineage>
        <taxon>Bacteria</taxon>
        <taxon>Pseudomonadati</taxon>
        <taxon>Pseudomonadota</taxon>
        <taxon>Alphaproteobacteria</taxon>
        <taxon>Hyphomicrobiales</taxon>
        <taxon>Phyllobacteriaceae</taxon>
        <taxon>Aquamicrobium</taxon>
    </lineage>
</organism>
<evidence type="ECO:0000256" key="1">
    <source>
        <dbReference type="ARBA" id="ARBA00022723"/>
    </source>
</evidence>
<evidence type="ECO:0000313" key="6">
    <source>
        <dbReference type="EMBL" id="MBI1619909.1"/>
    </source>
</evidence>
<dbReference type="Gene3D" id="3.60.21.10">
    <property type="match status" value="1"/>
</dbReference>
<reference evidence="6 7" key="1">
    <citation type="submission" date="2020-10" db="EMBL/GenBank/DDBJ databases">
        <title>Aquamicrobium zhengzhouensis sp. nov., a exopolysaccharide producing bacterium isolated from farmland soil.</title>
        <authorList>
            <person name="Wang X."/>
        </authorList>
    </citation>
    <scope>NUCLEOTIDE SEQUENCE [LARGE SCALE GENOMIC DNA]</scope>
    <source>
        <strain evidence="7">cd-1</strain>
    </source>
</reference>
<keyword evidence="2" id="KW-0378">Hydrolase</keyword>
<evidence type="ECO:0000313" key="7">
    <source>
        <dbReference type="Proteomes" id="UP000601789"/>
    </source>
</evidence>
<dbReference type="SUPFAM" id="SSF56300">
    <property type="entry name" value="Metallo-dependent phosphatases"/>
    <property type="match status" value="1"/>
</dbReference>
<dbReference type="CDD" id="cd00838">
    <property type="entry name" value="MPP_superfamily"/>
    <property type="match status" value="1"/>
</dbReference>
<keyword evidence="1" id="KW-0479">Metal-binding</keyword>
<sequence>MFRLAHLSDIHLGPLPAVAYRDLISKRITGYINWRRNRAANLHEGVIDAIVADLKAAIPDHVIVSGDLMNLALDGEVELSRLWLEALGLPQDVSVVPGNHDAYVPGALDRACRSWGPWMHGDGEKEPARIGHFPFMRVRGGIAIIGVSSARATGPFMASGFFGDGQAKRLGAMLDSARDNGHCRVVAIHHPPVRGAAAAHKRLLGIGRFQKVIERHGAELVLHGHTHLPTRYDIDGEDGSVPVVGVAAAGQALGGRKPAAQYNILEIGGEPGNWRISLTRRGLNGNGLEIGTMEQTVLTS</sequence>
<dbReference type="InterPro" id="IPR029052">
    <property type="entry name" value="Metallo-depent_PP-like"/>
</dbReference>
<evidence type="ECO:0000256" key="2">
    <source>
        <dbReference type="ARBA" id="ARBA00022801"/>
    </source>
</evidence>
<dbReference type="PANTHER" id="PTHR42988:SF2">
    <property type="entry name" value="CYCLIC NUCLEOTIDE PHOSPHODIESTERASE CBUA0032-RELATED"/>
    <property type="match status" value="1"/>
</dbReference>
<comment type="similarity">
    <text evidence="4">Belongs to the cyclic nucleotide phosphodiesterase class-III family.</text>
</comment>
<keyword evidence="3" id="KW-0408">Iron</keyword>
<protein>
    <submittedName>
        <fullName evidence="6">Metallophosphoesterase</fullName>
    </submittedName>
</protein>
<name>A0ABS0S9E3_9HYPH</name>
<dbReference type="InterPro" id="IPR004843">
    <property type="entry name" value="Calcineurin-like_PHP"/>
</dbReference>
<evidence type="ECO:0000256" key="3">
    <source>
        <dbReference type="ARBA" id="ARBA00023004"/>
    </source>
</evidence>
<dbReference type="InterPro" id="IPR050884">
    <property type="entry name" value="CNP_phosphodiesterase-III"/>
</dbReference>
<gene>
    <name evidence="6" type="ORF">IOD40_04430</name>
</gene>
<dbReference type="EMBL" id="JADGMQ010000002">
    <property type="protein sequence ID" value="MBI1619909.1"/>
    <property type="molecule type" value="Genomic_DNA"/>
</dbReference>